<name>D0W1T0_NEICI</name>
<evidence type="ECO:0000313" key="3">
    <source>
        <dbReference type="Proteomes" id="UP000003294"/>
    </source>
</evidence>
<proteinExistence type="predicted"/>
<dbReference type="Proteomes" id="UP000003294">
    <property type="component" value="Unassembled WGS sequence"/>
</dbReference>
<sequence length="50" mass="5632">MADLKQEGPLPQKSDGCTNYQNSGMRQTLGMIELHAVTRQEAWEISTNRP</sequence>
<organism evidence="2 3">
    <name type="scientific">Neisseria cinerea ATCC 14685</name>
    <dbReference type="NCBI Taxonomy" id="546262"/>
    <lineage>
        <taxon>Bacteria</taxon>
        <taxon>Pseudomonadati</taxon>
        <taxon>Pseudomonadota</taxon>
        <taxon>Betaproteobacteria</taxon>
        <taxon>Neisseriales</taxon>
        <taxon>Neisseriaceae</taxon>
        <taxon>Neisseria</taxon>
    </lineage>
</organism>
<reference evidence="2 3" key="1">
    <citation type="submission" date="2009-10" db="EMBL/GenBank/DDBJ databases">
        <authorList>
            <person name="Weinstock G."/>
            <person name="Sodergren E."/>
            <person name="Clifton S."/>
            <person name="Fulton L."/>
            <person name="Fulton B."/>
            <person name="Courtney L."/>
            <person name="Fronick C."/>
            <person name="Harrison M."/>
            <person name="Strong C."/>
            <person name="Farmer C."/>
            <person name="Delahaunty K."/>
            <person name="Markovic C."/>
            <person name="Hall O."/>
            <person name="Minx P."/>
            <person name="Tomlinson C."/>
            <person name="Mitreva M."/>
            <person name="Nelson J."/>
            <person name="Hou S."/>
            <person name="Wollam A."/>
            <person name="Pepin K.H."/>
            <person name="Johnson M."/>
            <person name="Bhonagiri V."/>
            <person name="Nash W.E."/>
            <person name="Warren W."/>
            <person name="Chinwalla A."/>
            <person name="Mardis E.R."/>
            <person name="Wilson R.K."/>
        </authorList>
    </citation>
    <scope>NUCLEOTIDE SEQUENCE [LARGE SCALE GENOMIC DNA]</scope>
    <source>
        <strain evidence="2 3">ATCC 14685</strain>
    </source>
</reference>
<protein>
    <submittedName>
        <fullName evidence="2">Uncharacterized protein</fullName>
    </submittedName>
</protein>
<accession>D0W1T0</accession>
<dbReference type="STRING" id="546262.NEICINOT_03607"/>
<evidence type="ECO:0000313" key="2">
    <source>
        <dbReference type="EMBL" id="EEZ72206.1"/>
    </source>
</evidence>
<feature type="region of interest" description="Disordered" evidence="1">
    <location>
        <begin position="1"/>
        <end position="23"/>
    </location>
</feature>
<gene>
    <name evidence="2" type="ORF">NEICINOT_03607</name>
</gene>
<comment type="caution">
    <text evidence="2">The sequence shown here is derived from an EMBL/GenBank/DDBJ whole genome shotgun (WGS) entry which is preliminary data.</text>
</comment>
<evidence type="ECO:0000256" key="1">
    <source>
        <dbReference type="SAM" id="MobiDB-lite"/>
    </source>
</evidence>
<dbReference type="EMBL" id="ACDY02000003">
    <property type="protein sequence ID" value="EEZ72206.1"/>
    <property type="molecule type" value="Genomic_DNA"/>
</dbReference>
<dbReference type="AlphaFoldDB" id="D0W1T0"/>